<gene>
    <name evidence="1" type="ORF">NP603_03205</name>
</gene>
<proteinExistence type="predicted"/>
<dbReference type="Pfam" id="PF14103">
    <property type="entry name" value="DUF4276"/>
    <property type="match status" value="1"/>
</dbReference>
<sequence>MSEAVGQRLINELSLPVQIEPLLRKNGFGYLQSKMSNWCQLAQQQPVVIITDLDKLACPKTLLDAWYGKLARPENLIIRIAVREVESWLLADHKAMRNLLGEKGKLPAEPDTLFDPKQQLLKLALSAKRDIRADLVKKTGSVASQGIGYNARLTEMVANDWSPERAAQLSPSLRKARCRLNQLGIRLRQNN</sequence>
<reference evidence="1 2" key="1">
    <citation type="submission" date="2022-07" db="EMBL/GenBank/DDBJ databases">
        <title>Methylomonas rivi sp. nov., Methylomonas rosea sp. nov., Methylomonas aureus sp. nov. and Methylomonas subterranea sp. nov., four novel methanotrophs isolated from a freshwater creek and the deep terrestrial subsurface.</title>
        <authorList>
            <person name="Abin C."/>
            <person name="Sankaranarayanan K."/>
            <person name="Garner C."/>
            <person name="Sindelar R."/>
            <person name="Kotary K."/>
            <person name="Garner R."/>
            <person name="Barclay S."/>
            <person name="Lawson P."/>
            <person name="Krumholz L."/>
        </authorList>
    </citation>
    <scope>NUCLEOTIDE SEQUENCE [LARGE SCALE GENOMIC DNA]</scope>
    <source>
        <strain evidence="1 2">SURF-1</strain>
    </source>
</reference>
<accession>A0ABT1UD07</accession>
<evidence type="ECO:0000313" key="2">
    <source>
        <dbReference type="Proteomes" id="UP001524569"/>
    </source>
</evidence>
<organism evidence="1 2">
    <name type="scientific">Methylomonas aurea</name>
    <dbReference type="NCBI Taxonomy" id="2952224"/>
    <lineage>
        <taxon>Bacteria</taxon>
        <taxon>Pseudomonadati</taxon>
        <taxon>Pseudomonadota</taxon>
        <taxon>Gammaproteobacteria</taxon>
        <taxon>Methylococcales</taxon>
        <taxon>Methylococcaceae</taxon>
        <taxon>Methylomonas</taxon>
    </lineage>
</organism>
<dbReference type="InterPro" id="IPR025455">
    <property type="entry name" value="DUF4276"/>
</dbReference>
<evidence type="ECO:0000313" key="1">
    <source>
        <dbReference type="EMBL" id="MCQ8180107.1"/>
    </source>
</evidence>
<keyword evidence="2" id="KW-1185">Reference proteome</keyword>
<dbReference type="Proteomes" id="UP001524569">
    <property type="component" value="Unassembled WGS sequence"/>
</dbReference>
<dbReference type="RefSeq" id="WP_256609483.1">
    <property type="nucleotide sequence ID" value="NZ_JANIBM010000002.1"/>
</dbReference>
<name>A0ABT1UD07_9GAMM</name>
<protein>
    <submittedName>
        <fullName evidence="1">DUF4276 family protein</fullName>
    </submittedName>
</protein>
<comment type="caution">
    <text evidence="1">The sequence shown here is derived from an EMBL/GenBank/DDBJ whole genome shotgun (WGS) entry which is preliminary data.</text>
</comment>
<dbReference type="EMBL" id="JANIBM010000002">
    <property type="protein sequence ID" value="MCQ8180107.1"/>
    <property type="molecule type" value="Genomic_DNA"/>
</dbReference>